<protein>
    <submittedName>
        <fullName evidence="1">Uncharacterized protein</fullName>
    </submittedName>
</protein>
<dbReference type="RefSeq" id="WP_339970118.1">
    <property type="nucleotide sequence ID" value="NZ_JBBHJY010000017.1"/>
</dbReference>
<accession>A0ABU8SEG7</accession>
<dbReference type="Proteomes" id="UP001379235">
    <property type="component" value="Unassembled WGS sequence"/>
</dbReference>
<organism evidence="1 2">
    <name type="scientific">Novosphingobium aquae</name>
    <dbReference type="NCBI Taxonomy" id="3133435"/>
    <lineage>
        <taxon>Bacteria</taxon>
        <taxon>Pseudomonadati</taxon>
        <taxon>Pseudomonadota</taxon>
        <taxon>Alphaproteobacteria</taxon>
        <taxon>Sphingomonadales</taxon>
        <taxon>Sphingomonadaceae</taxon>
        <taxon>Novosphingobium</taxon>
    </lineage>
</organism>
<keyword evidence="2" id="KW-1185">Reference proteome</keyword>
<sequence length="87" mass="9307">MARLTFWRVMAWIGVRKCEWAAVGGAGSGGWPDKSAAVGVGVGDWNKAIILAVAPTALLALSRYSAMLSTQNAPSAFKQRQFVILQK</sequence>
<evidence type="ECO:0000313" key="2">
    <source>
        <dbReference type="Proteomes" id="UP001379235"/>
    </source>
</evidence>
<reference evidence="1 2" key="1">
    <citation type="submission" date="2024-03" db="EMBL/GenBank/DDBJ databases">
        <authorList>
            <person name="Jo J.-H."/>
        </authorList>
    </citation>
    <scope>NUCLEOTIDE SEQUENCE [LARGE SCALE GENOMIC DNA]</scope>
    <source>
        <strain evidence="1 2">AS3R-12</strain>
    </source>
</reference>
<comment type="caution">
    <text evidence="1">The sequence shown here is derived from an EMBL/GenBank/DDBJ whole genome shotgun (WGS) entry which is preliminary data.</text>
</comment>
<dbReference type="EMBL" id="JBBHJY010000017">
    <property type="protein sequence ID" value="MEJ6012185.1"/>
    <property type="molecule type" value="Genomic_DNA"/>
</dbReference>
<evidence type="ECO:0000313" key="1">
    <source>
        <dbReference type="EMBL" id="MEJ6012185.1"/>
    </source>
</evidence>
<proteinExistence type="predicted"/>
<name>A0ABU8SEG7_9SPHN</name>
<gene>
    <name evidence="1" type="ORF">WG900_19990</name>
</gene>